<feature type="modified residue" description="4-aspartylphosphate" evidence="2">
    <location>
        <position position="54"/>
    </location>
</feature>
<dbReference type="PROSITE" id="PS50110">
    <property type="entry name" value="RESPONSE_REGULATORY"/>
    <property type="match status" value="1"/>
</dbReference>
<evidence type="ECO:0000256" key="1">
    <source>
        <dbReference type="ARBA" id="ARBA00023125"/>
    </source>
</evidence>
<dbReference type="InterPro" id="IPR001789">
    <property type="entry name" value="Sig_transdc_resp-reg_receiver"/>
</dbReference>
<dbReference type="Proteomes" id="UP000220922">
    <property type="component" value="Unassembled WGS sequence"/>
</dbReference>
<dbReference type="Pfam" id="PF00486">
    <property type="entry name" value="Trans_reg_C"/>
    <property type="match status" value="1"/>
</dbReference>
<feature type="domain" description="Response regulatory" evidence="4">
    <location>
        <begin position="5"/>
        <end position="119"/>
    </location>
</feature>
<protein>
    <recommendedName>
        <fullName evidence="8">DNA-binding response regulator</fullName>
    </recommendedName>
</protein>
<dbReference type="GO" id="GO:0000156">
    <property type="term" value="F:phosphorelay response regulator activity"/>
    <property type="evidence" value="ECO:0007669"/>
    <property type="project" value="TreeGrafter"/>
</dbReference>
<dbReference type="InterPro" id="IPR001867">
    <property type="entry name" value="OmpR/PhoB-type_DNA-bd"/>
</dbReference>
<evidence type="ECO:0000259" key="5">
    <source>
        <dbReference type="PROSITE" id="PS51755"/>
    </source>
</evidence>
<dbReference type="CDD" id="cd00383">
    <property type="entry name" value="trans_reg_C"/>
    <property type="match status" value="1"/>
</dbReference>
<keyword evidence="1 3" id="KW-0238">DNA-binding</keyword>
<dbReference type="SMART" id="SM00862">
    <property type="entry name" value="Trans_reg_C"/>
    <property type="match status" value="1"/>
</dbReference>
<dbReference type="PROSITE" id="PS51755">
    <property type="entry name" value="OMPR_PHOB"/>
    <property type="match status" value="1"/>
</dbReference>
<keyword evidence="7" id="KW-1185">Reference proteome</keyword>
<dbReference type="Gene3D" id="1.10.10.10">
    <property type="entry name" value="Winged helix-like DNA-binding domain superfamily/Winged helix DNA-binding domain"/>
    <property type="match status" value="1"/>
</dbReference>
<sequence length="264" mass="29450">MEDQRLLVVEDEPVTRMMLDAQLRTAGFLVTTVESAEAALGLLHHERFPLMITDLLLLQMDGLTLLREAKALDPDLEVIVLTGAASLETAIAAVNLGAAGYLRKPASMHDLITHVKVVIAKRRLRLDHLKALRQLGTQLLHLADPAETSYAATPPEQRLRVGRLEIDPLRRRVVVDQHPVRLSHGEFDLILYLARHSNCVVSVEKIAREVLAYHGCTTDEARQIVKALVYRVRRKVEPDPELPCLLISVRGAGYMLTSDDPDSF</sequence>
<dbReference type="GO" id="GO:0032993">
    <property type="term" value="C:protein-DNA complex"/>
    <property type="evidence" value="ECO:0007669"/>
    <property type="project" value="TreeGrafter"/>
</dbReference>
<evidence type="ECO:0000313" key="7">
    <source>
        <dbReference type="Proteomes" id="UP000220922"/>
    </source>
</evidence>
<dbReference type="PANTHER" id="PTHR48111">
    <property type="entry name" value="REGULATOR OF RPOS"/>
    <property type="match status" value="1"/>
</dbReference>
<dbReference type="GO" id="GO:0000976">
    <property type="term" value="F:transcription cis-regulatory region binding"/>
    <property type="evidence" value="ECO:0007669"/>
    <property type="project" value="TreeGrafter"/>
</dbReference>
<dbReference type="SMART" id="SM00448">
    <property type="entry name" value="REC"/>
    <property type="match status" value="1"/>
</dbReference>
<dbReference type="Gene3D" id="3.40.50.2300">
    <property type="match status" value="1"/>
</dbReference>
<dbReference type="AlphaFoldDB" id="A0A2H3KP90"/>
<keyword evidence="2" id="KW-0597">Phosphoprotein</keyword>
<comment type="caution">
    <text evidence="6">The sequence shown here is derived from an EMBL/GenBank/DDBJ whole genome shotgun (WGS) entry which is preliminary data.</text>
</comment>
<dbReference type="Pfam" id="PF00072">
    <property type="entry name" value="Response_reg"/>
    <property type="match status" value="1"/>
</dbReference>
<evidence type="ECO:0000256" key="2">
    <source>
        <dbReference type="PROSITE-ProRule" id="PRU00169"/>
    </source>
</evidence>
<dbReference type="RefSeq" id="WP_097651383.1">
    <property type="nucleotide sequence ID" value="NZ_LYXE01000062.1"/>
</dbReference>
<feature type="DNA-binding region" description="OmpR/PhoB-type" evidence="3">
    <location>
        <begin position="156"/>
        <end position="258"/>
    </location>
</feature>
<dbReference type="EMBL" id="LYXE01000062">
    <property type="protein sequence ID" value="PDV99998.1"/>
    <property type="molecule type" value="Genomic_DNA"/>
</dbReference>
<reference evidence="6 7" key="1">
    <citation type="submission" date="2016-05" db="EMBL/GenBank/DDBJ databases">
        <authorList>
            <person name="Lavstsen T."/>
            <person name="Jespersen J.S."/>
        </authorList>
    </citation>
    <scope>NUCLEOTIDE SEQUENCE [LARGE SCALE GENOMIC DNA]</scope>
    <source>
        <strain evidence="6 7">B7-9</strain>
    </source>
</reference>
<dbReference type="SUPFAM" id="SSF52172">
    <property type="entry name" value="CheY-like"/>
    <property type="match status" value="1"/>
</dbReference>
<dbReference type="SUPFAM" id="SSF46894">
    <property type="entry name" value="C-terminal effector domain of the bipartite response regulators"/>
    <property type="match status" value="1"/>
</dbReference>
<proteinExistence type="predicted"/>
<dbReference type="InterPro" id="IPR011006">
    <property type="entry name" value="CheY-like_superfamily"/>
</dbReference>
<name>A0A2H3KP90_9CHLR</name>
<dbReference type="InterPro" id="IPR036388">
    <property type="entry name" value="WH-like_DNA-bd_sf"/>
</dbReference>
<dbReference type="InterPro" id="IPR039420">
    <property type="entry name" value="WalR-like"/>
</dbReference>
<dbReference type="CDD" id="cd00156">
    <property type="entry name" value="REC"/>
    <property type="match status" value="1"/>
</dbReference>
<accession>A0A2H3KP90</accession>
<evidence type="ECO:0000259" key="4">
    <source>
        <dbReference type="PROSITE" id="PS50110"/>
    </source>
</evidence>
<evidence type="ECO:0000256" key="3">
    <source>
        <dbReference type="PROSITE-ProRule" id="PRU01091"/>
    </source>
</evidence>
<dbReference type="GO" id="GO:0006355">
    <property type="term" value="P:regulation of DNA-templated transcription"/>
    <property type="evidence" value="ECO:0007669"/>
    <property type="project" value="InterPro"/>
</dbReference>
<dbReference type="OrthoDB" id="9788090at2"/>
<evidence type="ECO:0000313" key="6">
    <source>
        <dbReference type="EMBL" id="PDV99998.1"/>
    </source>
</evidence>
<feature type="domain" description="OmpR/PhoB-type" evidence="5">
    <location>
        <begin position="156"/>
        <end position="258"/>
    </location>
</feature>
<dbReference type="GO" id="GO:0005829">
    <property type="term" value="C:cytosol"/>
    <property type="evidence" value="ECO:0007669"/>
    <property type="project" value="TreeGrafter"/>
</dbReference>
<organism evidence="6 7">
    <name type="scientific">Candidatus Chloroploca asiatica</name>
    <dbReference type="NCBI Taxonomy" id="1506545"/>
    <lineage>
        <taxon>Bacteria</taxon>
        <taxon>Bacillati</taxon>
        <taxon>Chloroflexota</taxon>
        <taxon>Chloroflexia</taxon>
        <taxon>Chloroflexales</taxon>
        <taxon>Chloroflexineae</taxon>
        <taxon>Oscillochloridaceae</taxon>
        <taxon>Candidatus Chloroploca</taxon>
    </lineage>
</organism>
<evidence type="ECO:0008006" key="8">
    <source>
        <dbReference type="Google" id="ProtNLM"/>
    </source>
</evidence>
<dbReference type="PANTHER" id="PTHR48111:SF50">
    <property type="entry name" value="KDP OPERON TRANSCRIPTIONAL REGULATORY PROTEIN KDPE"/>
    <property type="match status" value="1"/>
</dbReference>
<gene>
    <name evidence="6" type="ORF">A9Q02_11230</name>
</gene>
<dbReference type="InterPro" id="IPR016032">
    <property type="entry name" value="Sig_transdc_resp-reg_C-effctor"/>
</dbReference>